<dbReference type="OrthoDB" id="10260024at2759"/>
<dbReference type="InterPro" id="IPR028108">
    <property type="entry name" value="DUF4505"/>
</dbReference>
<reference evidence="3" key="1">
    <citation type="submission" date="2025-08" db="UniProtKB">
        <authorList>
            <consortium name="Ensembl"/>
        </authorList>
    </citation>
    <scope>IDENTIFICATION</scope>
</reference>
<evidence type="ECO:0000313" key="4">
    <source>
        <dbReference type="Proteomes" id="UP000694562"/>
    </source>
</evidence>
<dbReference type="PANTHER" id="PTHR31449">
    <property type="entry name" value="UPF0598 PROTEIN C8ORF82"/>
    <property type="match status" value="1"/>
</dbReference>
<feature type="compositionally biased region" description="Pro residues" evidence="2">
    <location>
        <begin position="15"/>
        <end position="27"/>
    </location>
</feature>
<organism evidence="3 4">
    <name type="scientific">Falco tinnunculus</name>
    <name type="common">Common kestrel</name>
    <dbReference type="NCBI Taxonomy" id="100819"/>
    <lineage>
        <taxon>Eukaryota</taxon>
        <taxon>Metazoa</taxon>
        <taxon>Chordata</taxon>
        <taxon>Craniata</taxon>
        <taxon>Vertebrata</taxon>
        <taxon>Euteleostomi</taxon>
        <taxon>Archelosauria</taxon>
        <taxon>Archosauria</taxon>
        <taxon>Dinosauria</taxon>
        <taxon>Saurischia</taxon>
        <taxon>Theropoda</taxon>
        <taxon>Coelurosauria</taxon>
        <taxon>Aves</taxon>
        <taxon>Neognathae</taxon>
        <taxon>Neoaves</taxon>
        <taxon>Telluraves</taxon>
        <taxon>Australaves</taxon>
        <taxon>Falconiformes</taxon>
        <taxon>Falconidae</taxon>
        <taxon>Falco</taxon>
    </lineage>
</organism>
<comment type="similarity">
    <text evidence="1">Belongs to the UPF0598 family.</text>
</comment>
<dbReference type="PANTHER" id="PTHR31449:SF3">
    <property type="entry name" value="UPF0598 PROTEIN C8ORF82"/>
    <property type="match status" value="1"/>
</dbReference>
<dbReference type="Pfam" id="PF14956">
    <property type="entry name" value="DUF4505"/>
    <property type="match status" value="1"/>
</dbReference>
<evidence type="ECO:0000256" key="2">
    <source>
        <dbReference type="SAM" id="MobiDB-lite"/>
    </source>
</evidence>
<dbReference type="AlphaFoldDB" id="A0A8C4UFE0"/>
<evidence type="ECO:0000256" key="1">
    <source>
        <dbReference type="ARBA" id="ARBA00006322"/>
    </source>
</evidence>
<dbReference type="Ensembl" id="ENSFTIT00000011290.1">
    <property type="protein sequence ID" value="ENSFTIP00000010814.1"/>
    <property type="gene ID" value="ENSFTIG00000007258.1"/>
</dbReference>
<evidence type="ECO:0000313" key="3">
    <source>
        <dbReference type="Ensembl" id="ENSFTIP00000010814.1"/>
    </source>
</evidence>
<reference evidence="3" key="2">
    <citation type="submission" date="2025-09" db="UniProtKB">
        <authorList>
            <consortium name="Ensembl"/>
        </authorList>
    </citation>
    <scope>IDENTIFICATION</scope>
</reference>
<dbReference type="Proteomes" id="UP000694562">
    <property type="component" value="Unplaced"/>
</dbReference>
<keyword evidence="4" id="KW-1185">Reference proteome</keyword>
<proteinExistence type="inferred from homology"/>
<sequence length="276" mass="29812">MYRRFGCSQGQLPRPGLPGPAQAPPGAVPLWDRPGPAASGGGAVGAGWGRGGVSGPRRGGMRLVAALRAGAGAGYRQGQSPAPRTREYFYYLDHQGQLFLDDTKVKNFITCFKDVGFLTFFFKRLEPNRSGRYKAEFPFLSLCGRERNFLRCDDRPIVFTQLLPGAGGRQLLSYCGGGERLAVPFQPQSLVMLPENGRLYHPAPAQAGGAGLVRSALAFEWSPGFEYGCGQAQPPTHFNWEGQRYQLTQELLPLLRAGTPGCAGEALAVPITPRQG</sequence>
<feature type="compositionally biased region" description="Gly residues" evidence="2">
    <location>
        <begin position="38"/>
        <end position="53"/>
    </location>
</feature>
<accession>A0A8C4UFE0</accession>
<protein>
    <submittedName>
        <fullName evidence="3">Chromosome 8 open reading frame 82</fullName>
    </submittedName>
</protein>
<feature type="compositionally biased region" description="Low complexity" evidence="2">
    <location>
        <begin position="28"/>
        <end position="37"/>
    </location>
</feature>
<feature type="region of interest" description="Disordered" evidence="2">
    <location>
        <begin position="1"/>
        <end position="53"/>
    </location>
</feature>
<dbReference type="OMA" id="PIVFTEI"/>
<name>A0A8C4UFE0_FALTI</name>